<feature type="domain" description="Solute-binding protein family 5" evidence="5">
    <location>
        <begin position="94"/>
        <end position="454"/>
    </location>
</feature>
<dbReference type="InterPro" id="IPR023765">
    <property type="entry name" value="SBP_5_CS"/>
</dbReference>
<dbReference type="EMBL" id="JAQQFN010000002">
    <property type="protein sequence ID" value="MFL9882132.1"/>
    <property type="molecule type" value="Genomic_DNA"/>
</dbReference>
<keyword evidence="7" id="KW-1185">Reference proteome</keyword>
<dbReference type="SUPFAM" id="SSF53850">
    <property type="entry name" value="Periplasmic binding protein-like II"/>
    <property type="match status" value="1"/>
</dbReference>
<keyword evidence="3 4" id="KW-0732">Signal</keyword>
<dbReference type="Proteomes" id="UP001629249">
    <property type="component" value="Unassembled WGS sequence"/>
</dbReference>
<dbReference type="InterPro" id="IPR039424">
    <property type="entry name" value="SBP_5"/>
</dbReference>
<dbReference type="Pfam" id="PF00496">
    <property type="entry name" value="SBP_bac_5"/>
    <property type="match status" value="1"/>
</dbReference>
<evidence type="ECO:0000256" key="1">
    <source>
        <dbReference type="ARBA" id="ARBA00005695"/>
    </source>
</evidence>
<proteinExistence type="inferred from homology"/>
<evidence type="ECO:0000313" key="7">
    <source>
        <dbReference type="Proteomes" id="UP001629249"/>
    </source>
</evidence>
<dbReference type="RefSeq" id="WP_408330954.1">
    <property type="nucleotide sequence ID" value="NZ_JAQQFH010000017.1"/>
</dbReference>
<dbReference type="InterPro" id="IPR000914">
    <property type="entry name" value="SBP_5_dom"/>
</dbReference>
<organism evidence="6 7">
    <name type="scientific">Paraburkholderia agricolaris</name>
    <dbReference type="NCBI Taxonomy" id="2152888"/>
    <lineage>
        <taxon>Bacteria</taxon>
        <taxon>Pseudomonadati</taxon>
        <taxon>Pseudomonadota</taxon>
        <taxon>Betaproteobacteria</taxon>
        <taxon>Burkholderiales</taxon>
        <taxon>Burkholderiaceae</taxon>
        <taxon>Paraburkholderia</taxon>
    </lineage>
</organism>
<accession>A0ABW8ZG11</accession>
<gene>
    <name evidence="6" type="ORF">PQR66_03805</name>
</gene>
<name>A0ABW8ZG11_9BURK</name>
<dbReference type="Gene3D" id="3.10.105.10">
    <property type="entry name" value="Dipeptide-binding Protein, Domain 3"/>
    <property type="match status" value="1"/>
</dbReference>
<feature type="chain" id="PRO_5046835252" evidence="4">
    <location>
        <begin position="46"/>
        <end position="557"/>
    </location>
</feature>
<dbReference type="PANTHER" id="PTHR30290">
    <property type="entry name" value="PERIPLASMIC BINDING COMPONENT OF ABC TRANSPORTER"/>
    <property type="match status" value="1"/>
</dbReference>
<dbReference type="InterPro" id="IPR030678">
    <property type="entry name" value="Peptide/Ni-bd"/>
</dbReference>
<keyword evidence="2" id="KW-0813">Transport</keyword>
<protein>
    <submittedName>
        <fullName evidence="6">ABC transporter substrate-binding protein</fullName>
    </submittedName>
</protein>
<sequence length="557" mass="60602">MALPVIENRKPAGRFPPAGERFVSHALAAGLLAAATAAAPSIAFAAPPSGGTLTWGVETEPTTFNPQLNGQAKAELILRASFESLLARKPDGSYVPWLATGYQVSADGKTYTFTLRDGVKFTDGTAFNAAAVVKNFEQVRDPSYCAGSSICGIATRLAEARALDPHTVQLTLREPYAPFLSFAAALKLISPAAYASPQLKAGGHDVAGTGPFILASYRKGQEADFIRNPDYRWAPATAGHQGPAYLDRIVYRFLPESSVRTGALLSAQVDVIEGISGNDAGLIEKQPNLRYLHALNTGSPYSLYLNVTQPPTSDPLVRRALLQALDLDALVAAIYRGKRTRAWGITSPVDPLYDRSIEHRYGNNPALANRLLDQAGWQARDGAGYRTKDGRRLSIDIVQALATVRDQRDVLLQGVQAQARQRLGVELKIRYVDAGTYVDVRNSGRFGAIPNSNTDTDGIDTENHYLPVDRGGVINYSRTADPRLADWLHAAARTRDDASRAHLYSQLQQTVIVDETYAIPLYQPEDQIAASTRVHGLSFRSFKQMPETPYDVWLDAP</sequence>
<evidence type="ECO:0000256" key="3">
    <source>
        <dbReference type="ARBA" id="ARBA00022729"/>
    </source>
</evidence>
<evidence type="ECO:0000256" key="4">
    <source>
        <dbReference type="SAM" id="SignalP"/>
    </source>
</evidence>
<comment type="caution">
    <text evidence="6">The sequence shown here is derived from an EMBL/GenBank/DDBJ whole genome shotgun (WGS) entry which is preliminary data.</text>
</comment>
<dbReference type="Gene3D" id="3.40.190.10">
    <property type="entry name" value="Periplasmic binding protein-like II"/>
    <property type="match status" value="1"/>
</dbReference>
<evidence type="ECO:0000256" key="2">
    <source>
        <dbReference type="ARBA" id="ARBA00022448"/>
    </source>
</evidence>
<feature type="signal peptide" evidence="4">
    <location>
        <begin position="1"/>
        <end position="45"/>
    </location>
</feature>
<comment type="similarity">
    <text evidence="1">Belongs to the bacterial solute-binding protein 5 family.</text>
</comment>
<dbReference type="PROSITE" id="PS01040">
    <property type="entry name" value="SBP_BACTERIAL_5"/>
    <property type="match status" value="1"/>
</dbReference>
<dbReference type="PIRSF" id="PIRSF002741">
    <property type="entry name" value="MppA"/>
    <property type="match status" value="1"/>
</dbReference>
<evidence type="ECO:0000259" key="5">
    <source>
        <dbReference type="Pfam" id="PF00496"/>
    </source>
</evidence>
<reference evidence="6 7" key="1">
    <citation type="journal article" date="2024" name="Chem. Sci.">
        <title>Discovery of megapolipeptins by genome mining of a Burkholderiales bacteria collection.</title>
        <authorList>
            <person name="Paulo B.S."/>
            <person name="Recchia M.J.J."/>
            <person name="Lee S."/>
            <person name="Fergusson C.H."/>
            <person name="Romanowski S.B."/>
            <person name="Hernandez A."/>
            <person name="Krull N."/>
            <person name="Liu D.Y."/>
            <person name="Cavanagh H."/>
            <person name="Bos A."/>
            <person name="Gray C.A."/>
            <person name="Murphy B.T."/>
            <person name="Linington R.G."/>
            <person name="Eustaquio A.S."/>
        </authorList>
    </citation>
    <scope>NUCLEOTIDE SEQUENCE [LARGE SCALE GENOMIC DNA]</scope>
    <source>
        <strain evidence="6 7">RL16-012-BIC-B</strain>
    </source>
</reference>
<dbReference type="PANTHER" id="PTHR30290:SF9">
    <property type="entry name" value="OLIGOPEPTIDE-BINDING PROTEIN APPA"/>
    <property type="match status" value="1"/>
</dbReference>
<evidence type="ECO:0000313" key="6">
    <source>
        <dbReference type="EMBL" id="MFL9882132.1"/>
    </source>
</evidence>
<dbReference type="CDD" id="cd08492">
    <property type="entry name" value="PBP2_NikA_DppA_OppA_like_15"/>
    <property type="match status" value="1"/>
</dbReference>